<organism evidence="2 3">
    <name type="scientific">Solea senegalensis</name>
    <name type="common">Senegalese sole</name>
    <dbReference type="NCBI Taxonomy" id="28829"/>
    <lineage>
        <taxon>Eukaryota</taxon>
        <taxon>Metazoa</taxon>
        <taxon>Chordata</taxon>
        <taxon>Craniata</taxon>
        <taxon>Vertebrata</taxon>
        <taxon>Euteleostomi</taxon>
        <taxon>Actinopterygii</taxon>
        <taxon>Neopterygii</taxon>
        <taxon>Teleostei</taxon>
        <taxon>Neoteleostei</taxon>
        <taxon>Acanthomorphata</taxon>
        <taxon>Carangaria</taxon>
        <taxon>Pleuronectiformes</taxon>
        <taxon>Pleuronectoidei</taxon>
        <taxon>Soleidae</taxon>
        <taxon>Solea</taxon>
    </lineage>
</organism>
<keyword evidence="1" id="KW-1133">Transmembrane helix</keyword>
<comment type="caution">
    <text evidence="2">The sequence shown here is derived from an EMBL/GenBank/DDBJ whole genome shotgun (WGS) entry which is preliminary data.</text>
</comment>
<protein>
    <submittedName>
        <fullName evidence="2">Uncharacterized protein</fullName>
    </submittedName>
</protein>
<accession>A0AAV6QJP0</accession>
<gene>
    <name evidence="2" type="ORF">JOB18_005709</name>
</gene>
<reference evidence="2 3" key="1">
    <citation type="journal article" date="2021" name="Sci. Rep.">
        <title>Chromosome anchoring in Senegalese sole (Solea senegalensis) reveals sex-associated markers and genome rearrangements in flatfish.</title>
        <authorList>
            <person name="Guerrero-Cozar I."/>
            <person name="Gomez-Garrido J."/>
            <person name="Berbel C."/>
            <person name="Martinez-Blanch J.F."/>
            <person name="Alioto T."/>
            <person name="Claros M.G."/>
            <person name="Gagnaire P.A."/>
            <person name="Manchado M."/>
        </authorList>
    </citation>
    <scope>NUCLEOTIDE SEQUENCE [LARGE SCALE GENOMIC DNA]</scope>
    <source>
        <strain evidence="2">Sse05_10M</strain>
    </source>
</reference>
<dbReference type="AlphaFoldDB" id="A0AAV6QJP0"/>
<evidence type="ECO:0000313" key="3">
    <source>
        <dbReference type="Proteomes" id="UP000693946"/>
    </source>
</evidence>
<keyword evidence="3" id="KW-1185">Reference proteome</keyword>
<evidence type="ECO:0000313" key="2">
    <source>
        <dbReference type="EMBL" id="KAG7493296.1"/>
    </source>
</evidence>
<name>A0AAV6QJP0_SOLSE</name>
<dbReference type="EMBL" id="JAGKHQ010000016">
    <property type="protein sequence ID" value="KAG7493296.1"/>
    <property type="molecule type" value="Genomic_DNA"/>
</dbReference>
<proteinExistence type="predicted"/>
<keyword evidence="1" id="KW-0472">Membrane</keyword>
<keyword evidence="1" id="KW-0812">Transmembrane</keyword>
<feature type="transmembrane region" description="Helical" evidence="1">
    <location>
        <begin position="91"/>
        <end position="112"/>
    </location>
</feature>
<dbReference type="Proteomes" id="UP000693946">
    <property type="component" value="Linkage Group LG4"/>
</dbReference>
<sequence length="122" mass="13464">MKHALERILQYAPGGDIHNGPATEKIHYGTCPPQALSDMRKVSGSCKVFPTNENLICKSIQYPNPSAPRSLNRLIAGFVQYKSLLMSWGKYCGVICVVNSMLLLLMPPSVLLSTPFVLLNKM</sequence>
<evidence type="ECO:0000256" key="1">
    <source>
        <dbReference type="SAM" id="Phobius"/>
    </source>
</evidence>